<dbReference type="EMBL" id="JANPWB010000004">
    <property type="protein sequence ID" value="KAJ1191039.1"/>
    <property type="molecule type" value="Genomic_DNA"/>
</dbReference>
<organism evidence="1 2">
    <name type="scientific">Pleurodeles waltl</name>
    <name type="common">Iberian ribbed newt</name>
    <dbReference type="NCBI Taxonomy" id="8319"/>
    <lineage>
        <taxon>Eukaryota</taxon>
        <taxon>Metazoa</taxon>
        <taxon>Chordata</taxon>
        <taxon>Craniata</taxon>
        <taxon>Vertebrata</taxon>
        <taxon>Euteleostomi</taxon>
        <taxon>Amphibia</taxon>
        <taxon>Batrachia</taxon>
        <taxon>Caudata</taxon>
        <taxon>Salamandroidea</taxon>
        <taxon>Salamandridae</taxon>
        <taxon>Pleurodelinae</taxon>
        <taxon>Pleurodeles</taxon>
    </lineage>
</organism>
<keyword evidence="2" id="KW-1185">Reference proteome</keyword>
<name>A0AAV7URF1_PLEWA</name>
<gene>
    <name evidence="1" type="ORF">NDU88_000356</name>
</gene>
<protein>
    <submittedName>
        <fullName evidence="1">Uncharacterized protein</fullName>
    </submittedName>
</protein>
<proteinExistence type="predicted"/>
<dbReference type="Proteomes" id="UP001066276">
    <property type="component" value="Chromosome 2_2"/>
</dbReference>
<comment type="caution">
    <text evidence="1">The sequence shown here is derived from an EMBL/GenBank/DDBJ whole genome shotgun (WGS) entry which is preliminary data.</text>
</comment>
<evidence type="ECO:0000313" key="1">
    <source>
        <dbReference type="EMBL" id="KAJ1191039.1"/>
    </source>
</evidence>
<accession>A0AAV7URF1</accession>
<reference evidence="1" key="1">
    <citation type="journal article" date="2022" name="bioRxiv">
        <title>Sequencing and chromosome-scale assembly of the giantPleurodeles waltlgenome.</title>
        <authorList>
            <person name="Brown T."/>
            <person name="Elewa A."/>
            <person name="Iarovenko S."/>
            <person name="Subramanian E."/>
            <person name="Araus A.J."/>
            <person name="Petzold A."/>
            <person name="Susuki M."/>
            <person name="Suzuki K.-i.T."/>
            <person name="Hayashi T."/>
            <person name="Toyoda A."/>
            <person name="Oliveira C."/>
            <person name="Osipova E."/>
            <person name="Leigh N.D."/>
            <person name="Simon A."/>
            <person name="Yun M.H."/>
        </authorList>
    </citation>
    <scope>NUCLEOTIDE SEQUENCE</scope>
    <source>
        <strain evidence="1">20211129_DDA</strain>
        <tissue evidence="1">Liver</tissue>
    </source>
</reference>
<sequence length="75" mass="8032">MEDVCGWNYPVWGRCWPLRPAGTSLCLGAACDNWARLRGPLGIDGGPPGCDAVVAAVSEDWGERSALPFWDRIGG</sequence>
<evidence type="ECO:0000313" key="2">
    <source>
        <dbReference type="Proteomes" id="UP001066276"/>
    </source>
</evidence>
<dbReference type="AlphaFoldDB" id="A0AAV7URF1"/>